<dbReference type="SUPFAM" id="SSF52058">
    <property type="entry name" value="L domain-like"/>
    <property type="match status" value="2"/>
</dbReference>
<feature type="binding site" evidence="1">
    <location>
        <position position="666"/>
    </location>
    <ligand>
        <name>Mg(2+)</name>
        <dbReference type="ChEBI" id="CHEBI:18420"/>
        <label>1</label>
    </ligand>
</feature>
<comment type="cofactor">
    <cofactor evidence="1">
        <name>Mg(2+)</name>
        <dbReference type="ChEBI" id="CHEBI:18420"/>
    </cofactor>
    <text evidence="1">Binds 2 magnesium ions per subunit.</text>
</comment>
<keyword evidence="1" id="KW-0479">Metal-binding</keyword>
<dbReference type="InterPro" id="IPR032675">
    <property type="entry name" value="LRR_dom_sf"/>
</dbReference>
<dbReference type="Gene3D" id="3.80.10.10">
    <property type="entry name" value="Ribonuclease Inhibitor"/>
    <property type="match status" value="5"/>
</dbReference>
<dbReference type="InterPro" id="IPR036705">
    <property type="entry name" value="Ribosyl_crysJ1_sf"/>
</dbReference>
<keyword evidence="6" id="KW-1185">Reference proteome</keyword>
<evidence type="ECO:0000256" key="1">
    <source>
        <dbReference type="PIRSR" id="PIRSR605502-1"/>
    </source>
</evidence>
<accession>A0A9P1DJR8</accession>
<feature type="binding site" evidence="1">
    <location>
        <position position="941"/>
    </location>
    <ligand>
        <name>Mg(2+)</name>
        <dbReference type="ChEBI" id="CHEBI:18420"/>
        <label>1</label>
    </ligand>
</feature>
<organism evidence="3">
    <name type="scientific">Cladocopium goreaui</name>
    <dbReference type="NCBI Taxonomy" id="2562237"/>
    <lineage>
        <taxon>Eukaryota</taxon>
        <taxon>Sar</taxon>
        <taxon>Alveolata</taxon>
        <taxon>Dinophyceae</taxon>
        <taxon>Suessiales</taxon>
        <taxon>Symbiodiniaceae</taxon>
        <taxon>Cladocopium</taxon>
    </lineage>
</organism>
<dbReference type="PANTHER" id="PTHR45661">
    <property type="entry name" value="SURFACE ANTIGEN"/>
    <property type="match status" value="1"/>
</dbReference>
<sequence>MAMAMRIPVQQTSGEALMVEVVPDMTVGVLKEQLKTFRSDDELLRRLMSVKVFVDNQELVDNEEAVMEVVSRDAVVQVVFSQHVVECSQPESADRCLSDPDAVCILQIPEGVRVIDDRAFYNCQSVAVLCIPSSVISIGHSAFHGCKSLTRLTILNSVASIGDLAFCGCSSLTSLELPNSVVAIGEFAFYGCSSLRSLMISESVTAIAKNCFSGCSSLGSLAIPESVTAIEEAAFHGCKSLTRLTIPNSVGKIGKFAFDGCNSLTSLVIPESVTAIEKGAFHGCNSLESLTIPESVTAIEKGAFHACNSLESLTIPESVTAIEEAAFHGCKSLTRLTILNSVASIGDLAFYGCSSLTSLELPNSVVAIGEFAFYGCSSLRSLMISESVTAIAKNCFSGCSSLGSLAIPESVTAIEEAAFHGCKSLTRLTIPNSVGKIGKFAFDGCNSLTSLVIPESVTAIEKGAFHRCNSLESLTIPESVTAIEKRAFHGCNSLESLTIPESVTAIENGAFDKCTSLTNLTIPSSVISIGDFAFYGCMSLRGLTIPNSVTSIGHFAFYDCCSLAKVVIPSSVTAIGEAAFDYRSAKLMASVAESDPGCGAAVATLLGLAVGDSVGGPLEFLPVDGTFDELDTTRPCVVRGQRDGDGRLIYRHAYNRFHLKPGQWTDDTSMALCLADSLLVKNGYDGGDLRVRWHMWWFHGYCNAFRYDERRYGRSSVGLGGNVAKSLADVEHLATRGHRVPPIYGSVTNDAGNGSIMRLAPVPIAYSSQPREAMKVAILQSRASHPSCDAAACCAFMAFFVAQAITQHKRSAVSGEPAPSSELKEFISTTVEGFLNSGFEEMEYQSMEGCGRADGLQRISALLKCQPLSLKEANWDWKAKEPQISEAVTARLRDRRYNGHPIIDTYWGAYCMDGLAMALWGLWHSSSLAESIMKTVNLLGDADTTGAICGQLAGALYGWPGLVGDGWGRVRLSELQRWDPCAEIGIRAALLYHYGPLQVLQVELQQKEGHPTVRVFDRAVEDVQGRSTVGEIASGSRVWQLARERDFAQVIGQDPQGKATCGWVGIKNVVRIAVRDDVQDDNTGISFEEEDYPPVTAYPSRTLRPPDAGSSRRSLSAEPLPMGSRGRGL</sequence>
<dbReference type="PANTHER" id="PTHR45661:SF3">
    <property type="entry name" value="IG-LIKE DOMAIN-CONTAINING PROTEIN"/>
    <property type="match status" value="1"/>
</dbReference>
<dbReference type="OrthoDB" id="10248838at2759"/>
<feature type="binding site" evidence="1">
    <location>
        <position position="665"/>
    </location>
    <ligand>
        <name>Mg(2+)</name>
        <dbReference type="ChEBI" id="CHEBI:18420"/>
        <label>1</label>
    </ligand>
</feature>
<dbReference type="GO" id="GO:0046872">
    <property type="term" value="F:metal ion binding"/>
    <property type="evidence" value="ECO:0007669"/>
    <property type="project" value="UniProtKB-KW"/>
</dbReference>
<feature type="region of interest" description="Disordered" evidence="2">
    <location>
        <begin position="1084"/>
        <end position="1129"/>
    </location>
</feature>
<dbReference type="AlphaFoldDB" id="A0A9P1DJR8"/>
<gene>
    <name evidence="3" type="ORF">C1SCF055_LOCUS36591</name>
</gene>
<evidence type="ECO:0000313" key="3">
    <source>
        <dbReference type="EMBL" id="CAI4011423.1"/>
    </source>
</evidence>
<evidence type="ECO:0000256" key="2">
    <source>
        <dbReference type="SAM" id="MobiDB-lite"/>
    </source>
</evidence>
<evidence type="ECO:0000313" key="6">
    <source>
        <dbReference type="Proteomes" id="UP001152797"/>
    </source>
</evidence>
<dbReference type="EMBL" id="CAMXCT010005112">
    <property type="protein sequence ID" value="CAI4011423.1"/>
    <property type="molecule type" value="Genomic_DNA"/>
</dbReference>
<dbReference type="Proteomes" id="UP001152797">
    <property type="component" value="Unassembled WGS sequence"/>
</dbReference>
<proteinExistence type="predicted"/>
<name>A0A9P1DJR8_9DINO</name>
<evidence type="ECO:0000313" key="4">
    <source>
        <dbReference type="EMBL" id="CAL1164798.1"/>
    </source>
</evidence>
<evidence type="ECO:0000313" key="5">
    <source>
        <dbReference type="EMBL" id="CAL4798735.1"/>
    </source>
</evidence>
<dbReference type="InterPro" id="IPR005502">
    <property type="entry name" value="Ribosyl_crysJ1"/>
</dbReference>
<protein>
    <submittedName>
        <fullName evidence="5">Surface antigen BspA-like</fullName>
    </submittedName>
</protein>
<keyword evidence="1" id="KW-0460">Magnesium</keyword>
<reference evidence="4" key="2">
    <citation type="submission" date="2024-04" db="EMBL/GenBank/DDBJ databases">
        <authorList>
            <person name="Chen Y."/>
            <person name="Shah S."/>
            <person name="Dougan E. K."/>
            <person name="Thang M."/>
            <person name="Chan C."/>
        </authorList>
    </citation>
    <scope>NUCLEOTIDE SEQUENCE [LARGE SCALE GENOMIC DNA]</scope>
</reference>
<reference evidence="3" key="1">
    <citation type="submission" date="2022-10" db="EMBL/GenBank/DDBJ databases">
        <authorList>
            <person name="Chen Y."/>
            <person name="Dougan E. K."/>
            <person name="Chan C."/>
            <person name="Rhodes N."/>
            <person name="Thang M."/>
        </authorList>
    </citation>
    <scope>NUCLEOTIDE SEQUENCE</scope>
</reference>
<dbReference type="Pfam" id="PF13306">
    <property type="entry name" value="LRR_5"/>
    <property type="match status" value="2"/>
</dbReference>
<dbReference type="EMBL" id="CAMXCT020005112">
    <property type="protein sequence ID" value="CAL1164798.1"/>
    <property type="molecule type" value="Genomic_DNA"/>
</dbReference>
<dbReference type="SUPFAM" id="SSF101478">
    <property type="entry name" value="ADP-ribosylglycohydrolase"/>
    <property type="match status" value="1"/>
</dbReference>
<comment type="caution">
    <text evidence="3">The sequence shown here is derived from an EMBL/GenBank/DDBJ whole genome shotgun (WGS) entry which is preliminary data.</text>
</comment>
<dbReference type="Gene3D" id="1.10.4080.10">
    <property type="entry name" value="ADP-ribosylation/Crystallin J1"/>
    <property type="match status" value="1"/>
</dbReference>
<dbReference type="Pfam" id="PF03747">
    <property type="entry name" value="ADP_ribosyl_GH"/>
    <property type="match status" value="1"/>
</dbReference>
<dbReference type="InterPro" id="IPR026906">
    <property type="entry name" value="LRR_5"/>
</dbReference>
<dbReference type="EMBL" id="CAMXCT030005112">
    <property type="protein sequence ID" value="CAL4798735.1"/>
    <property type="molecule type" value="Genomic_DNA"/>
</dbReference>
<feature type="binding site" evidence="1">
    <location>
        <position position="943"/>
    </location>
    <ligand>
        <name>Mg(2+)</name>
        <dbReference type="ChEBI" id="CHEBI:18420"/>
        <label>1</label>
    </ligand>
</feature>
<feature type="binding site" evidence="1">
    <location>
        <position position="944"/>
    </location>
    <ligand>
        <name>Mg(2+)</name>
        <dbReference type="ChEBI" id="CHEBI:18420"/>
        <label>1</label>
    </ligand>
</feature>
<dbReference type="InterPro" id="IPR053139">
    <property type="entry name" value="Surface_bspA-like"/>
</dbReference>
<feature type="binding site" evidence="1">
    <location>
        <position position="667"/>
    </location>
    <ligand>
        <name>Mg(2+)</name>
        <dbReference type="ChEBI" id="CHEBI:18420"/>
        <label>1</label>
    </ligand>
</feature>